<protein>
    <submittedName>
        <fullName evidence="1">Uncharacterized protein</fullName>
    </submittedName>
</protein>
<gene>
    <name evidence="1" type="ORF">CK203_095419</name>
</gene>
<sequence length="102" mass="11408">MEFRAREVAAEAPVVLLATSEMAPEVELARESARILERKLARIPEIAQSSQWVLSFQPWVSFVAADPLTWLFLRLEGEEDLAPLVRAISGYRNLAGAADWRG</sequence>
<organism evidence="1 2">
    <name type="scientific">Vitis vinifera</name>
    <name type="common">Grape</name>
    <dbReference type="NCBI Taxonomy" id="29760"/>
    <lineage>
        <taxon>Eukaryota</taxon>
        <taxon>Viridiplantae</taxon>
        <taxon>Streptophyta</taxon>
        <taxon>Embryophyta</taxon>
        <taxon>Tracheophyta</taxon>
        <taxon>Spermatophyta</taxon>
        <taxon>Magnoliopsida</taxon>
        <taxon>eudicotyledons</taxon>
        <taxon>Gunneridae</taxon>
        <taxon>Pentapetalae</taxon>
        <taxon>rosids</taxon>
        <taxon>Vitales</taxon>
        <taxon>Vitaceae</taxon>
        <taxon>Viteae</taxon>
        <taxon>Vitis</taxon>
    </lineage>
</organism>
<name>A0A438CW38_VITVI</name>
<dbReference type="AlphaFoldDB" id="A0A438CW38"/>
<proteinExistence type="predicted"/>
<comment type="caution">
    <text evidence="1">The sequence shown here is derived from an EMBL/GenBank/DDBJ whole genome shotgun (WGS) entry which is preliminary data.</text>
</comment>
<evidence type="ECO:0000313" key="2">
    <source>
        <dbReference type="Proteomes" id="UP000288805"/>
    </source>
</evidence>
<dbReference type="Proteomes" id="UP000288805">
    <property type="component" value="Unassembled WGS sequence"/>
</dbReference>
<accession>A0A438CW38</accession>
<evidence type="ECO:0000313" key="1">
    <source>
        <dbReference type="EMBL" id="RVW27420.1"/>
    </source>
</evidence>
<reference evidence="1 2" key="1">
    <citation type="journal article" date="2018" name="PLoS Genet.">
        <title>Population sequencing reveals clonal diversity and ancestral inbreeding in the grapevine cultivar Chardonnay.</title>
        <authorList>
            <person name="Roach M.J."/>
            <person name="Johnson D.L."/>
            <person name="Bohlmann J."/>
            <person name="van Vuuren H.J."/>
            <person name="Jones S.J."/>
            <person name="Pretorius I.S."/>
            <person name="Schmidt S.A."/>
            <person name="Borneman A.R."/>
        </authorList>
    </citation>
    <scope>NUCLEOTIDE SEQUENCE [LARGE SCALE GENOMIC DNA]</scope>
    <source>
        <strain evidence="2">cv. Chardonnay</strain>
        <tissue evidence="1">Leaf</tissue>
    </source>
</reference>
<dbReference type="EMBL" id="QGNW01001952">
    <property type="protein sequence ID" value="RVW27420.1"/>
    <property type="molecule type" value="Genomic_DNA"/>
</dbReference>